<dbReference type="Pfam" id="PF12833">
    <property type="entry name" value="HTH_18"/>
    <property type="match status" value="1"/>
</dbReference>
<dbReference type="Gene3D" id="1.10.10.60">
    <property type="entry name" value="Homeodomain-like"/>
    <property type="match status" value="1"/>
</dbReference>
<dbReference type="PANTHER" id="PTHR46796">
    <property type="entry name" value="HTH-TYPE TRANSCRIPTIONAL ACTIVATOR RHAS-RELATED"/>
    <property type="match status" value="1"/>
</dbReference>
<dbReference type="InterPro" id="IPR018060">
    <property type="entry name" value="HTH_AraC"/>
</dbReference>
<dbReference type="PANTHER" id="PTHR46796:SF6">
    <property type="entry name" value="ARAC SUBFAMILY"/>
    <property type="match status" value="1"/>
</dbReference>
<dbReference type="SMART" id="SM00342">
    <property type="entry name" value="HTH_ARAC"/>
    <property type="match status" value="1"/>
</dbReference>
<keyword evidence="1" id="KW-0805">Transcription regulation</keyword>
<evidence type="ECO:0000313" key="5">
    <source>
        <dbReference type="EMBL" id="MBE3001496.1"/>
    </source>
</evidence>
<keyword evidence="2" id="KW-0238">DNA-binding</keyword>
<keyword evidence="3" id="KW-0804">Transcription</keyword>
<dbReference type="Proteomes" id="UP000806528">
    <property type="component" value="Unassembled WGS sequence"/>
</dbReference>
<dbReference type="PROSITE" id="PS01124">
    <property type="entry name" value="HTH_ARAC_FAMILY_2"/>
    <property type="match status" value="1"/>
</dbReference>
<dbReference type="InterPro" id="IPR009057">
    <property type="entry name" value="Homeodomain-like_sf"/>
</dbReference>
<name>A0ABR9PCC4_9ACTN</name>
<evidence type="ECO:0000256" key="3">
    <source>
        <dbReference type="ARBA" id="ARBA00023163"/>
    </source>
</evidence>
<dbReference type="EMBL" id="JADBGI010000025">
    <property type="protein sequence ID" value="MBE3001496.1"/>
    <property type="molecule type" value="Genomic_DNA"/>
</dbReference>
<dbReference type="SUPFAM" id="SSF46689">
    <property type="entry name" value="Homeodomain-like"/>
    <property type="match status" value="1"/>
</dbReference>
<sequence length="261" mass="28782">MRSRGHLNPGDPEVRFDRFGIGADGLVRHVWVVRWSVPDGRTRPQRVLTYPAFNAVIMPGEAGLYGPDRRVSVRTLAGTSWAVGILLRPAAAPFLTDTPPERLVASHEPLVGAPLGAVLEVMERADGTDRAGLVEVLQNWLGPVAERVDERGCLVNEACRIAEERADLLRTAELADVLGLSERRLERLVKAYTGVTPKWLIECRRLQQAATTLFTRPDPDLATLADELGYADQAHFTRRYRAVLGETPAQTRRAGRVADHG</sequence>
<evidence type="ECO:0000256" key="1">
    <source>
        <dbReference type="ARBA" id="ARBA00023015"/>
    </source>
</evidence>
<protein>
    <submittedName>
        <fullName evidence="5">AraC family transcriptional regulator</fullName>
    </submittedName>
</protein>
<dbReference type="PROSITE" id="PS00041">
    <property type="entry name" value="HTH_ARAC_FAMILY_1"/>
    <property type="match status" value="1"/>
</dbReference>
<evidence type="ECO:0000259" key="4">
    <source>
        <dbReference type="PROSITE" id="PS01124"/>
    </source>
</evidence>
<dbReference type="InterPro" id="IPR018062">
    <property type="entry name" value="HTH_AraC-typ_CS"/>
</dbReference>
<proteinExistence type="predicted"/>
<evidence type="ECO:0000313" key="6">
    <source>
        <dbReference type="Proteomes" id="UP000806528"/>
    </source>
</evidence>
<evidence type="ECO:0000256" key="2">
    <source>
        <dbReference type="ARBA" id="ARBA00023125"/>
    </source>
</evidence>
<accession>A0ABR9PCC4</accession>
<dbReference type="InterPro" id="IPR046532">
    <property type="entry name" value="DUF6597"/>
</dbReference>
<feature type="domain" description="HTH araC/xylS-type" evidence="4">
    <location>
        <begin position="156"/>
        <end position="254"/>
    </location>
</feature>
<gene>
    <name evidence="5" type="ORF">IDM40_22785</name>
</gene>
<reference evidence="5 6" key="1">
    <citation type="submission" date="2020-09" db="EMBL/GenBank/DDBJ databases">
        <title>Diversity and distribution of actinomycetes associated with coral in the coast of Hainan.</title>
        <authorList>
            <person name="Li F."/>
        </authorList>
    </citation>
    <scope>NUCLEOTIDE SEQUENCE [LARGE SCALE GENOMIC DNA]</scope>
    <source>
        <strain evidence="5 6">HNM0947</strain>
    </source>
</reference>
<dbReference type="Pfam" id="PF20240">
    <property type="entry name" value="DUF6597"/>
    <property type="match status" value="1"/>
</dbReference>
<comment type="caution">
    <text evidence="5">The sequence shown here is derived from an EMBL/GenBank/DDBJ whole genome shotgun (WGS) entry which is preliminary data.</text>
</comment>
<dbReference type="InterPro" id="IPR050204">
    <property type="entry name" value="AraC_XylS_family_regulators"/>
</dbReference>
<keyword evidence="6" id="KW-1185">Reference proteome</keyword>
<organism evidence="5 6">
    <name type="scientific">Nocardiopsis coralli</name>
    <dbReference type="NCBI Taxonomy" id="2772213"/>
    <lineage>
        <taxon>Bacteria</taxon>
        <taxon>Bacillati</taxon>
        <taxon>Actinomycetota</taxon>
        <taxon>Actinomycetes</taxon>
        <taxon>Streptosporangiales</taxon>
        <taxon>Nocardiopsidaceae</taxon>
        <taxon>Nocardiopsis</taxon>
    </lineage>
</organism>